<protein>
    <submittedName>
        <fullName evidence="9">Arylsulfatase I,Arylsulfatase J,Arylsulfatase B</fullName>
    </submittedName>
</protein>
<dbReference type="Pfam" id="PF00884">
    <property type="entry name" value="Sulfatase"/>
    <property type="match status" value="1"/>
</dbReference>
<evidence type="ECO:0000313" key="9">
    <source>
        <dbReference type="EMBL" id="CAE1157404.1"/>
    </source>
</evidence>
<dbReference type="GO" id="GO:0046872">
    <property type="term" value="F:metal ion binding"/>
    <property type="evidence" value="ECO:0007669"/>
    <property type="project" value="UniProtKB-KW"/>
</dbReference>
<reference evidence="9" key="1">
    <citation type="submission" date="2021-01" db="EMBL/GenBank/DDBJ databases">
        <authorList>
            <person name="Li R."/>
            <person name="Bekaert M."/>
        </authorList>
    </citation>
    <scope>NUCLEOTIDE SEQUENCE</scope>
    <source>
        <strain evidence="9">Farmed</strain>
    </source>
</reference>
<dbReference type="SUPFAM" id="SSF53649">
    <property type="entry name" value="Alkaline phosphatase-like"/>
    <property type="match status" value="1"/>
</dbReference>
<evidence type="ECO:0000256" key="1">
    <source>
        <dbReference type="ARBA" id="ARBA00001913"/>
    </source>
</evidence>
<evidence type="ECO:0000256" key="7">
    <source>
        <dbReference type="SAM" id="SignalP"/>
    </source>
</evidence>
<dbReference type="InterPro" id="IPR024607">
    <property type="entry name" value="Sulfatase_CS"/>
</dbReference>
<evidence type="ECO:0000256" key="3">
    <source>
        <dbReference type="ARBA" id="ARBA00022723"/>
    </source>
</evidence>
<evidence type="ECO:0000256" key="2">
    <source>
        <dbReference type="ARBA" id="ARBA00008779"/>
    </source>
</evidence>
<keyword evidence="3" id="KW-0479">Metal-binding</keyword>
<name>A0A812AV32_ACAPH</name>
<proteinExistence type="inferred from homology"/>
<dbReference type="InterPro" id="IPR017850">
    <property type="entry name" value="Alkaline_phosphatase_core_sf"/>
</dbReference>
<organism evidence="9 10">
    <name type="scientific">Acanthosepion pharaonis</name>
    <name type="common">Pharaoh cuttlefish</name>
    <name type="synonym">Sepia pharaonis</name>
    <dbReference type="NCBI Taxonomy" id="158019"/>
    <lineage>
        <taxon>Eukaryota</taxon>
        <taxon>Metazoa</taxon>
        <taxon>Spiralia</taxon>
        <taxon>Lophotrochozoa</taxon>
        <taxon>Mollusca</taxon>
        <taxon>Cephalopoda</taxon>
        <taxon>Coleoidea</taxon>
        <taxon>Decapodiformes</taxon>
        <taxon>Sepiida</taxon>
        <taxon>Sepiina</taxon>
        <taxon>Sepiidae</taxon>
        <taxon>Acanthosepion</taxon>
    </lineage>
</organism>
<dbReference type="Proteomes" id="UP000597762">
    <property type="component" value="Unassembled WGS sequence"/>
</dbReference>
<evidence type="ECO:0000256" key="5">
    <source>
        <dbReference type="ARBA" id="ARBA00022837"/>
    </source>
</evidence>
<dbReference type="Gene3D" id="3.30.1120.10">
    <property type="match status" value="1"/>
</dbReference>
<accession>A0A812AV32</accession>
<keyword evidence="7" id="KW-0732">Signal</keyword>
<keyword evidence="4" id="KW-0378">Hydrolase</keyword>
<keyword evidence="10" id="KW-1185">Reference proteome</keyword>
<evidence type="ECO:0000259" key="8">
    <source>
        <dbReference type="Pfam" id="PF00884"/>
    </source>
</evidence>
<dbReference type="InterPro" id="IPR047115">
    <property type="entry name" value="ARSB"/>
</dbReference>
<gene>
    <name evidence="9" type="ORF">SPHA_5203</name>
</gene>
<evidence type="ECO:0000256" key="6">
    <source>
        <dbReference type="ARBA" id="ARBA00023180"/>
    </source>
</evidence>
<keyword evidence="6" id="KW-0325">Glycoprotein</keyword>
<comment type="caution">
    <text evidence="9">The sequence shown here is derived from an EMBL/GenBank/DDBJ whole genome shotgun (WGS) entry which is preliminary data.</text>
</comment>
<dbReference type="EMBL" id="CAHIKZ030000173">
    <property type="protein sequence ID" value="CAE1157404.1"/>
    <property type="molecule type" value="Genomic_DNA"/>
</dbReference>
<keyword evidence="5" id="KW-0106">Calcium</keyword>
<dbReference type="GO" id="GO:0008484">
    <property type="term" value="F:sulfuric ester hydrolase activity"/>
    <property type="evidence" value="ECO:0007669"/>
    <property type="project" value="InterPro"/>
</dbReference>
<dbReference type="CDD" id="cd16029">
    <property type="entry name" value="4-S"/>
    <property type="match status" value="1"/>
</dbReference>
<dbReference type="PROSITE" id="PS00149">
    <property type="entry name" value="SULFATASE_2"/>
    <property type="match status" value="1"/>
</dbReference>
<feature type="chain" id="PRO_5032355034" evidence="7">
    <location>
        <begin position="22"/>
        <end position="517"/>
    </location>
</feature>
<evidence type="ECO:0000256" key="4">
    <source>
        <dbReference type="ARBA" id="ARBA00022801"/>
    </source>
</evidence>
<comment type="cofactor">
    <cofactor evidence="1">
        <name>Ca(2+)</name>
        <dbReference type="ChEBI" id="CHEBI:29108"/>
    </cofactor>
</comment>
<dbReference type="OrthoDB" id="103349at2759"/>
<dbReference type="PANTHER" id="PTHR10342">
    <property type="entry name" value="ARYLSULFATASE"/>
    <property type="match status" value="1"/>
</dbReference>
<dbReference type="InterPro" id="IPR000917">
    <property type="entry name" value="Sulfatase_N"/>
</dbReference>
<dbReference type="PANTHER" id="PTHR10342:SF273">
    <property type="entry name" value="RE14504P"/>
    <property type="match status" value="1"/>
</dbReference>
<dbReference type="AlphaFoldDB" id="A0A812AV32"/>
<sequence length="517" mass="58948">MWHLKLTSYTVLSIIISLADGKYSFPLNSTRPSRQPHIIFIVADDLGWNDVGWHNPSMLTPNLDRLARNGVRLNSSYVQPICTPSRSAFMSGYFPIHTGLQHGVIHGSQPNCLPLNLTLLPQKLKRLGYSTHMAGKWHLGFCKWNCTPTFRGFDSFVGFYNGAEGYFNHSQGHRNKCGYDFRFNTSVYYSAKGTYSANMFAQRAVDILSRHDPSRQPLFLYLAFQNVHTPLQVPKHFEKRYSHIQHKNRRTYCAMVSALDEAVGNVTKALEKYGFMNNTLLVFTTDNGGPTRIASNNLPLRGAKDTLWEGGTKGAGFVYGPGVLKKTGYTHTGMIHAVDWYPTFVHVAGGIVDFNMDGINQWASISRGAPSARTEFVYNIDPIRGNAAIRVGDFKLTEGRPGKYNGWYPVPTVDDGEPIIEYDDDELLDEDWELDENINRRRHHHHHHHHHYKDKLFNIKNDPTEHFDLAKKYPNIKNRLKARLQEYKTSMVTPRYPSGNPYANPKYHNGIWSPGWC</sequence>
<feature type="signal peptide" evidence="7">
    <location>
        <begin position="1"/>
        <end position="21"/>
    </location>
</feature>
<comment type="similarity">
    <text evidence="2">Belongs to the sulfatase family.</text>
</comment>
<evidence type="ECO:0000313" key="10">
    <source>
        <dbReference type="Proteomes" id="UP000597762"/>
    </source>
</evidence>
<feature type="domain" description="Sulfatase N-terminal" evidence="8">
    <location>
        <begin position="36"/>
        <end position="349"/>
    </location>
</feature>
<dbReference type="Gene3D" id="3.40.720.10">
    <property type="entry name" value="Alkaline Phosphatase, subunit A"/>
    <property type="match status" value="1"/>
</dbReference>